<keyword evidence="1" id="KW-0812">Transmembrane</keyword>
<dbReference type="AlphaFoldDB" id="A0A061A796"/>
<feature type="transmembrane region" description="Helical" evidence="1">
    <location>
        <begin position="63"/>
        <end position="83"/>
    </location>
</feature>
<reference evidence="2" key="2">
    <citation type="submission" date="2014-03" db="EMBL/GenBank/DDBJ databases">
        <authorList>
            <person name="Genoscope - CEA"/>
        </authorList>
    </citation>
    <scope>NUCLEOTIDE SEQUENCE</scope>
</reference>
<keyword evidence="1" id="KW-0472">Membrane</keyword>
<keyword evidence="1" id="KW-1133">Transmembrane helix</keyword>
<feature type="non-terminal residue" evidence="2">
    <location>
        <position position="94"/>
    </location>
</feature>
<accession>A0A061A796</accession>
<evidence type="ECO:0000313" key="2">
    <source>
        <dbReference type="EMBL" id="CDR18982.1"/>
    </source>
</evidence>
<reference evidence="2" key="1">
    <citation type="journal article" date="2014" name="Nat. Commun.">
        <title>The rainbow trout genome provides novel insights into evolution after whole-genome duplication in vertebrates.</title>
        <authorList>
            <person name="Berthelot C."/>
            <person name="Brunet F."/>
            <person name="Chalopin D."/>
            <person name="Juanchich A."/>
            <person name="Bernard M."/>
            <person name="Noel B."/>
            <person name="Bento P."/>
            <person name="Da Silva C."/>
            <person name="Labadie K."/>
            <person name="Alberti A."/>
            <person name="Aury J.M."/>
            <person name="Louis A."/>
            <person name="Dehais P."/>
            <person name="Bardou P."/>
            <person name="Montfort J."/>
            <person name="Klopp C."/>
            <person name="Cabau C."/>
            <person name="Gaspin C."/>
            <person name="Thorgaard G.H."/>
            <person name="Boussaha M."/>
            <person name="Quillet E."/>
            <person name="Guyomard R."/>
            <person name="Galiana D."/>
            <person name="Bobe J."/>
            <person name="Volff J.N."/>
            <person name="Genet C."/>
            <person name="Wincker P."/>
            <person name="Jaillon O."/>
            <person name="Roest Crollius H."/>
            <person name="Guiguen Y."/>
        </authorList>
    </citation>
    <scope>NUCLEOTIDE SEQUENCE [LARGE SCALE GENOMIC DNA]</scope>
</reference>
<evidence type="ECO:0000313" key="3">
    <source>
        <dbReference type="Proteomes" id="UP000193380"/>
    </source>
</evidence>
<protein>
    <submittedName>
        <fullName evidence="2">Uncharacterized protein</fullName>
    </submittedName>
</protein>
<dbReference type="PaxDb" id="8022-A0A061A796"/>
<gene>
    <name evidence="2" type="ORF">GSONMT00040938001</name>
</gene>
<proteinExistence type="predicted"/>
<dbReference type="EMBL" id="FR981577">
    <property type="protein sequence ID" value="CDR18982.1"/>
    <property type="molecule type" value="Genomic_DNA"/>
</dbReference>
<organism evidence="2 3">
    <name type="scientific">Oncorhynchus mykiss</name>
    <name type="common">Rainbow trout</name>
    <name type="synonym">Salmo gairdneri</name>
    <dbReference type="NCBI Taxonomy" id="8022"/>
    <lineage>
        <taxon>Eukaryota</taxon>
        <taxon>Metazoa</taxon>
        <taxon>Chordata</taxon>
        <taxon>Craniata</taxon>
        <taxon>Vertebrata</taxon>
        <taxon>Euteleostomi</taxon>
        <taxon>Actinopterygii</taxon>
        <taxon>Neopterygii</taxon>
        <taxon>Teleostei</taxon>
        <taxon>Protacanthopterygii</taxon>
        <taxon>Salmoniformes</taxon>
        <taxon>Salmonidae</taxon>
        <taxon>Salmoninae</taxon>
        <taxon>Oncorhynchus</taxon>
    </lineage>
</organism>
<evidence type="ECO:0000256" key="1">
    <source>
        <dbReference type="SAM" id="Phobius"/>
    </source>
</evidence>
<dbReference type="STRING" id="8022.A0A061A796"/>
<dbReference type="Proteomes" id="UP000193380">
    <property type="component" value="Unassembled WGS sequence"/>
</dbReference>
<sequence>MSHSRNPPPRGQGAARAKQMGLLLDLSPDGGMGGGGNEKELEAELLALMGGSQGKKGQEKVRIILFFTIIIIILTHYLLPILYEITSTDPTTRT</sequence>
<name>A0A061A796_ONCMY</name>